<evidence type="ECO:0000256" key="1">
    <source>
        <dbReference type="ARBA" id="ARBA00004651"/>
    </source>
</evidence>
<evidence type="ECO:0000256" key="4">
    <source>
        <dbReference type="ARBA" id="ARBA00022692"/>
    </source>
</evidence>
<accession>A0A7X5R2S7</accession>
<feature type="transmembrane region" description="Helical" evidence="10">
    <location>
        <begin position="151"/>
        <end position="175"/>
    </location>
</feature>
<comment type="subcellular location">
    <subcellularLocation>
        <location evidence="1">Cell membrane</location>
        <topology evidence="1">Multi-pass membrane protein</topology>
    </subcellularLocation>
</comment>
<dbReference type="RefSeq" id="WP_167151070.1">
    <property type="nucleotide sequence ID" value="NZ_JAAMOX010000002.1"/>
</dbReference>
<feature type="domain" description="Cation/H+ exchanger transmembrane" evidence="11">
    <location>
        <begin position="11"/>
        <end position="443"/>
    </location>
</feature>
<dbReference type="Proteomes" id="UP000541033">
    <property type="component" value="Unassembled WGS sequence"/>
</dbReference>
<reference evidence="12 13" key="1">
    <citation type="submission" date="2020-02" db="EMBL/GenBank/DDBJ databases">
        <title>Sequencing the genomes of 1000 actinobacteria strains.</title>
        <authorList>
            <person name="Klenk H.-P."/>
        </authorList>
    </citation>
    <scope>NUCLEOTIDE SEQUENCE [LARGE SCALE GENOMIC DNA]</scope>
    <source>
        <strain evidence="12 13">DSM 27960</strain>
    </source>
</reference>
<dbReference type="Pfam" id="PF00999">
    <property type="entry name" value="Na_H_Exchanger"/>
    <property type="match status" value="1"/>
</dbReference>
<name>A0A7X5R2S7_9MICO</name>
<proteinExistence type="predicted"/>
<keyword evidence="4 10" id="KW-0812">Transmembrane</keyword>
<dbReference type="PANTHER" id="PTHR10110">
    <property type="entry name" value="SODIUM/HYDROGEN EXCHANGER"/>
    <property type="match status" value="1"/>
</dbReference>
<feature type="transmembrane region" description="Helical" evidence="10">
    <location>
        <begin position="181"/>
        <end position="202"/>
    </location>
</feature>
<evidence type="ECO:0000256" key="8">
    <source>
        <dbReference type="ARBA" id="ARBA00023136"/>
    </source>
</evidence>
<feature type="transmembrane region" description="Helical" evidence="10">
    <location>
        <begin position="270"/>
        <end position="289"/>
    </location>
</feature>
<keyword evidence="13" id="KW-1185">Reference proteome</keyword>
<sequence>MEPTLFILLAVSLMVAAAVFSRRTGVATPLILLVVGIGISFIPSMPTIEVDPEWILAGVLPPLLYSAAVNVPVLDLRRNFKAITGLSVTLVVISAIVVGFVLHWIMPEINLAAAIALGAVISPTDAVAATSIGKRLGLPGRLVNMLEGESLVNDATALVLLRSAVAATAGAVSLWGVAVDFVYAAIAAILIGLLIGHVTVFIRSRLNDPVLTTTVSFMVPFLAFLPAEHFGASGVLSVVVAGLVTGHRGAKVLAASERISEHTNWSTVQFVLEHGVFLLMGLELHGLILELDHGKGELGNALLIGLLLAVLITVLRGLFVIPQMALLRRDEERRLQQSDQLDQFQARLETFEPKSKRMEKRKTNAQRGIAQRTADLAFIEKEGLTKRGSIIISWAGMRGVVTLAAAQSLPAETPYRAFLIVVAFTVAVITLVGLGGSLPWVIRKTKIKGDDMDEHRIELMNLLAQANEAALAVLDDPEQLVIDGVPVDPANIERLRKQYQKRSFNPDAVVDQKRMDAREQSMLLQRRMLQAARDALLDARAIGSYSSHAINQAQGVFDMDEYRLDTMSKPD</sequence>
<dbReference type="GO" id="GO:0098719">
    <property type="term" value="P:sodium ion import across plasma membrane"/>
    <property type="evidence" value="ECO:0007669"/>
    <property type="project" value="TreeGrafter"/>
</dbReference>
<feature type="transmembrane region" description="Helical" evidence="10">
    <location>
        <begin position="54"/>
        <end position="74"/>
    </location>
</feature>
<feature type="transmembrane region" description="Helical" evidence="10">
    <location>
        <begin position="86"/>
        <end position="105"/>
    </location>
</feature>
<evidence type="ECO:0000256" key="6">
    <source>
        <dbReference type="ARBA" id="ARBA00023053"/>
    </source>
</evidence>
<feature type="transmembrane region" description="Helical" evidence="10">
    <location>
        <begin position="6"/>
        <end position="23"/>
    </location>
</feature>
<keyword evidence="2" id="KW-0813">Transport</keyword>
<dbReference type="Gene3D" id="6.10.140.1330">
    <property type="match status" value="1"/>
</dbReference>
<evidence type="ECO:0000256" key="10">
    <source>
        <dbReference type="SAM" id="Phobius"/>
    </source>
</evidence>
<evidence type="ECO:0000259" key="11">
    <source>
        <dbReference type="Pfam" id="PF00999"/>
    </source>
</evidence>
<protein>
    <submittedName>
        <fullName evidence="12">CPA1 family monovalent cation:H+ antiporter</fullName>
    </submittedName>
</protein>
<evidence type="ECO:0000256" key="9">
    <source>
        <dbReference type="ARBA" id="ARBA00023201"/>
    </source>
</evidence>
<keyword evidence="5 10" id="KW-1133">Transmembrane helix</keyword>
<evidence type="ECO:0000256" key="2">
    <source>
        <dbReference type="ARBA" id="ARBA00022448"/>
    </source>
</evidence>
<comment type="caution">
    <text evidence="12">The sequence shown here is derived from an EMBL/GenBank/DDBJ whole genome shotgun (WGS) entry which is preliminary data.</text>
</comment>
<feature type="transmembrane region" description="Helical" evidence="10">
    <location>
        <begin position="231"/>
        <end position="250"/>
    </location>
</feature>
<dbReference type="AlphaFoldDB" id="A0A7X5R2S7"/>
<keyword evidence="9" id="KW-0739">Sodium transport</keyword>
<dbReference type="GO" id="GO:0015385">
    <property type="term" value="F:sodium:proton antiporter activity"/>
    <property type="evidence" value="ECO:0007669"/>
    <property type="project" value="InterPro"/>
</dbReference>
<keyword evidence="7" id="KW-0406">Ion transport</keyword>
<dbReference type="GO" id="GO:0015386">
    <property type="term" value="F:potassium:proton antiporter activity"/>
    <property type="evidence" value="ECO:0007669"/>
    <property type="project" value="TreeGrafter"/>
</dbReference>
<gene>
    <name evidence="12" type="ORF">FHX76_002511</name>
</gene>
<dbReference type="InterPro" id="IPR006153">
    <property type="entry name" value="Cation/H_exchanger_TM"/>
</dbReference>
<feature type="transmembrane region" description="Helical" evidence="10">
    <location>
        <begin position="30"/>
        <end position="48"/>
    </location>
</feature>
<dbReference type="GO" id="GO:0005886">
    <property type="term" value="C:plasma membrane"/>
    <property type="evidence" value="ECO:0007669"/>
    <property type="project" value="UniProtKB-SubCell"/>
</dbReference>
<organism evidence="12 13">
    <name type="scientific">Lysinibacter cavernae</name>
    <dbReference type="NCBI Taxonomy" id="1640652"/>
    <lineage>
        <taxon>Bacteria</taxon>
        <taxon>Bacillati</taxon>
        <taxon>Actinomycetota</taxon>
        <taxon>Actinomycetes</taxon>
        <taxon>Micrococcales</taxon>
        <taxon>Microbacteriaceae</taxon>
        <taxon>Lysinibacter</taxon>
    </lineage>
</organism>
<feature type="transmembrane region" description="Helical" evidence="10">
    <location>
        <begin position="301"/>
        <end position="327"/>
    </location>
</feature>
<dbReference type="InterPro" id="IPR018422">
    <property type="entry name" value="Cation/H_exchanger_CPA1"/>
</dbReference>
<evidence type="ECO:0000313" key="12">
    <source>
        <dbReference type="EMBL" id="NIH54615.1"/>
    </source>
</evidence>
<evidence type="ECO:0000256" key="7">
    <source>
        <dbReference type="ARBA" id="ARBA00023065"/>
    </source>
</evidence>
<keyword evidence="3" id="KW-1003">Cell membrane</keyword>
<feature type="transmembrane region" description="Helical" evidence="10">
    <location>
        <begin position="390"/>
        <end position="409"/>
    </location>
</feature>
<dbReference type="PANTHER" id="PTHR10110:SF86">
    <property type="entry name" value="SODIUM_HYDROGEN EXCHANGER 7"/>
    <property type="match status" value="1"/>
</dbReference>
<dbReference type="EMBL" id="JAAMOX010000002">
    <property type="protein sequence ID" value="NIH54615.1"/>
    <property type="molecule type" value="Genomic_DNA"/>
</dbReference>
<feature type="transmembrane region" description="Helical" evidence="10">
    <location>
        <begin position="415"/>
        <end position="442"/>
    </location>
</feature>
<evidence type="ECO:0000256" key="5">
    <source>
        <dbReference type="ARBA" id="ARBA00022989"/>
    </source>
</evidence>
<evidence type="ECO:0000256" key="3">
    <source>
        <dbReference type="ARBA" id="ARBA00022475"/>
    </source>
</evidence>
<keyword evidence="6" id="KW-0915">Sodium</keyword>
<evidence type="ECO:0000313" key="13">
    <source>
        <dbReference type="Proteomes" id="UP000541033"/>
    </source>
</evidence>
<keyword evidence="8 10" id="KW-0472">Membrane</keyword>
<dbReference type="GO" id="GO:0051453">
    <property type="term" value="P:regulation of intracellular pH"/>
    <property type="evidence" value="ECO:0007669"/>
    <property type="project" value="TreeGrafter"/>
</dbReference>